<dbReference type="CDD" id="cd01148">
    <property type="entry name" value="TroA_a"/>
    <property type="match status" value="1"/>
</dbReference>
<organism evidence="3 4">
    <name type="scientific">Effusibacillus lacus</name>
    <dbReference type="NCBI Taxonomy" id="1348429"/>
    <lineage>
        <taxon>Bacteria</taxon>
        <taxon>Bacillati</taxon>
        <taxon>Bacillota</taxon>
        <taxon>Bacilli</taxon>
        <taxon>Bacillales</taxon>
        <taxon>Alicyclobacillaceae</taxon>
        <taxon>Effusibacillus</taxon>
    </lineage>
</organism>
<evidence type="ECO:0000259" key="2">
    <source>
        <dbReference type="PROSITE" id="PS50983"/>
    </source>
</evidence>
<comment type="similarity">
    <text evidence="1">Belongs to the bacterial solute-binding protein 8 family.</text>
</comment>
<dbReference type="InterPro" id="IPR002491">
    <property type="entry name" value="ABC_transptr_periplasmic_BD"/>
</dbReference>
<accession>A0A292YK46</accession>
<name>A0A292YK46_9BACL</name>
<dbReference type="Proteomes" id="UP000217785">
    <property type="component" value="Unassembled WGS sequence"/>
</dbReference>
<dbReference type="EMBL" id="BDUF01000056">
    <property type="protein sequence ID" value="GAX90308.1"/>
    <property type="molecule type" value="Genomic_DNA"/>
</dbReference>
<evidence type="ECO:0000313" key="3">
    <source>
        <dbReference type="EMBL" id="GAX90308.1"/>
    </source>
</evidence>
<evidence type="ECO:0000313" key="4">
    <source>
        <dbReference type="Proteomes" id="UP000217785"/>
    </source>
</evidence>
<dbReference type="PANTHER" id="PTHR30535">
    <property type="entry name" value="VITAMIN B12-BINDING PROTEIN"/>
    <property type="match status" value="1"/>
</dbReference>
<dbReference type="SUPFAM" id="SSF53807">
    <property type="entry name" value="Helical backbone' metal receptor"/>
    <property type="match status" value="1"/>
</dbReference>
<comment type="caution">
    <text evidence="3">The sequence shown here is derived from an EMBL/GenBank/DDBJ whole genome shotgun (WGS) entry which is preliminary data.</text>
</comment>
<gene>
    <name evidence="3" type="ORF">EFBL_1934</name>
</gene>
<protein>
    <submittedName>
        <fullName evidence="3">Fe3+-hydroxamate ABC transporter substrate-binding protein</fullName>
    </submittedName>
</protein>
<dbReference type="PANTHER" id="PTHR30535:SF7">
    <property type="entry name" value="IRON(III) DICITRATE-BINDING PROTEIN"/>
    <property type="match status" value="1"/>
</dbReference>
<dbReference type="InterPro" id="IPR050902">
    <property type="entry name" value="ABC_Transporter_SBP"/>
</dbReference>
<evidence type="ECO:0000256" key="1">
    <source>
        <dbReference type="ARBA" id="ARBA00008814"/>
    </source>
</evidence>
<dbReference type="Gene3D" id="3.40.50.1980">
    <property type="entry name" value="Nitrogenase molybdenum iron protein domain"/>
    <property type="match status" value="2"/>
</dbReference>
<sequence length="258" mass="28710">MLALGLEKHMVGTAYNSDGEFLPELKEKFSKIPVLAEKYPSLEVLMGVNPDFVYGRESAFKGKEQVASVDELAKYGINCYVAKGTYVTGAKMEDVYEDILNLGRIFNIEQRAKELVSSMQKDIEAIRYKIGSVEKPIRVLVYDSGEDTVFTAGQSLQTSLITLAGGKNVFDDIAKNWAKVSWEEVVKRDPEVIVINDYGKTKAEDKIKFLSNNPALSNVTAVKNKRFVVLPLSSVFEGVRNVGALETLAKGFYPEKFK</sequence>
<keyword evidence="4" id="KW-1185">Reference proteome</keyword>
<reference evidence="4" key="1">
    <citation type="submission" date="2017-07" db="EMBL/GenBank/DDBJ databases">
        <title>Draft genome sequence of Effusibacillus lacus strain skLN1.</title>
        <authorList>
            <person name="Watanabe M."/>
            <person name="Kojima H."/>
            <person name="Fukui M."/>
        </authorList>
    </citation>
    <scope>NUCLEOTIDE SEQUENCE [LARGE SCALE GENOMIC DNA]</scope>
    <source>
        <strain evidence="4">skLN1</strain>
    </source>
</reference>
<feature type="domain" description="Fe/B12 periplasmic-binding" evidence="2">
    <location>
        <begin position="1"/>
        <end position="256"/>
    </location>
</feature>
<dbReference type="PROSITE" id="PS50983">
    <property type="entry name" value="FE_B12_PBP"/>
    <property type="match status" value="1"/>
</dbReference>
<dbReference type="Pfam" id="PF01497">
    <property type="entry name" value="Peripla_BP_2"/>
    <property type="match status" value="1"/>
</dbReference>
<dbReference type="AlphaFoldDB" id="A0A292YK46"/>
<proteinExistence type="inferred from homology"/>